<feature type="domain" description="AAA" evidence="1">
    <location>
        <begin position="1"/>
        <end position="192"/>
    </location>
</feature>
<dbReference type="Gene3D" id="3.40.50.300">
    <property type="entry name" value="P-loop containing nucleotide triphosphate hydrolases"/>
    <property type="match status" value="1"/>
</dbReference>
<sequence>MRIITFANRKGGVGKTTSALAIAHRLAQLGYQTLLIDADPQGNASSTIADLPAVPGSLAAALATANGLGPQLNAAASNLYCVTAGEDLTRQEKLLGQEMDYGWFFRNALQDLVTALAGSQALGAGDKRLPVSFDFVLIDTSPYLGTLAVSAMVASEAVFIPLQPNYFNSEGLTKVVEMVGVIRRNFNPHLRIGGIFFTKYARTYRKALHHQYARALEADPMLGKLVMQQTIRENVALDESQAGQQAIYDWAPTSNGAADYRALTEEFLTRLNVPHAA</sequence>
<dbReference type="EMBL" id="VMRJ01000008">
    <property type="protein sequence ID" value="TVT36908.1"/>
    <property type="molecule type" value="Genomic_DNA"/>
</dbReference>
<evidence type="ECO:0000259" key="1">
    <source>
        <dbReference type="Pfam" id="PF13614"/>
    </source>
</evidence>
<dbReference type="OrthoDB" id="9815116at2"/>
<gene>
    <name evidence="2" type="ORF">FNT36_23855</name>
</gene>
<dbReference type="SUPFAM" id="SSF52540">
    <property type="entry name" value="P-loop containing nucleoside triphosphate hydrolases"/>
    <property type="match status" value="1"/>
</dbReference>
<evidence type="ECO:0000313" key="3">
    <source>
        <dbReference type="Proteomes" id="UP000317624"/>
    </source>
</evidence>
<dbReference type="CDD" id="cd02042">
    <property type="entry name" value="ParAB_family"/>
    <property type="match status" value="1"/>
</dbReference>
<dbReference type="Proteomes" id="UP000317624">
    <property type="component" value="Unassembled WGS sequence"/>
</dbReference>
<comment type="caution">
    <text evidence="2">The sequence shown here is derived from an EMBL/GenBank/DDBJ whole genome shotgun (WGS) entry which is preliminary data.</text>
</comment>
<dbReference type="InterPro" id="IPR027417">
    <property type="entry name" value="P-loop_NTPase"/>
</dbReference>
<name>A0A558BK79_9BACT</name>
<evidence type="ECO:0000313" key="2">
    <source>
        <dbReference type="EMBL" id="TVT36908.1"/>
    </source>
</evidence>
<dbReference type="PANTHER" id="PTHR13696">
    <property type="entry name" value="P-LOOP CONTAINING NUCLEOSIDE TRIPHOSPHATE HYDROLASE"/>
    <property type="match status" value="1"/>
</dbReference>
<dbReference type="RefSeq" id="WP_144853002.1">
    <property type="nucleotide sequence ID" value="NZ_VMRJ01000008.1"/>
</dbReference>
<dbReference type="PANTHER" id="PTHR13696:SF52">
    <property type="entry name" value="PARA FAMILY PROTEIN CT_582"/>
    <property type="match status" value="1"/>
</dbReference>
<reference evidence="2 3" key="1">
    <citation type="submission" date="2019-07" db="EMBL/GenBank/DDBJ databases">
        <title>Hymenobacter sp. straun FUR1 Genome sequencing and assembly.</title>
        <authorList>
            <person name="Chhetri G."/>
        </authorList>
    </citation>
    <scope>NUCLEOTIDE SEQUENCE [LARGE SCALE GENOMIC DNA]</scope>
    <source>
        <strain evidence="2 3">Fur1</strain>
    </source>
</reference>
<dbReference type="InterPro" id="IPR025669">
    <property type="entry name" value="AAA_dom"/>
</dbReference>
<organism evidence="2 3">
    <name type="scientific">Hymenobacter setariae</name>
    <dbReference type="NCBI Taxonomy" id="2594794"/>
    <lineage>
        <taxon>Bacteria</taxon>
        <taxon>Pseudomonadati</taxon>
        <taxon>Bacteroidota</taxon>
        <taxon>Cytophagia</taxon>
        <taxon>Cytophagales</taxon>
        <taxon>Hymenobacteraceae</taxon>
        <taxon>Hymenobacter</taxon>
    </lineage>
</organism>
<accession>A0A558BK79</accession>
<dbReference type="Pfam" id="PF13614">
    <property type="entry name" value="AAA_31"/>
    <property type="match status" value="1"/>
</dbReference>
<dbReference type="AlphaFoldDB" id="A0A558BK79"/>
<proteinExistence type="predicted"/>
<dbReference type="InterPro" id="IPR050678">
    <property type="entry name" value="DNA_Partitioning_ATPase"/>
</dbReference>
<protein>
    <submittedName>
        <fullName evidence="2">ParA family protein</fullName>
    </submittedName>
</protein>
<keyword evidence="3" id="KW-1185">Reference proteome</keyword>